<feature type="chain" id="PRO_5039154350" description="Lipoprotein" evidence="1">
    <location>
        <begin position="23"/>
        <end position="254"/>
    </location>
</feature>
<evidence type="ECO:0000313" key="3">
    <source>
        <dbReference type="Proteomes" id="UP000808337"/>
    </source>
</evidence>
<dbReference type="EMBL" id="JADKGY010000001">
    <property type="protein sequence ID" value="MBK9982025.1"/>
    <property type="molecule type" value="Genomic_DNA"/>
</dbReference>
<feature type="signal peptide" evidence="1">
    <location>
        <begin position="1"/>
        <end position="22"/>
    </location>
</feature>
<evidence type="ECO:0008006" key="4">
    <source>
        <dbReference type="Google" id="ProtNLM"/>
    </source>
</evidence>
<evidence type="ECO:0000256" key="1">
    <source>
        <dbReference type="SAM" id="SignalP"/>
    </source>
</evidence>
<comment type="caution">
    <text evidence="2">The sequence shown here is derived from an EMBL/GenBank/DDBJ whole genome shotgun (WGS) entry which is preliminary data.</text>
</comment>
<keyword evidence="1" id="KW-0732">Signal</keyword>
<organism evidence="2 3">
    <name type="scientific">Candidatus Opimibacter skivensis</name>
    <dbReference type="NCBI Taxonomy" id="2982028"/>
    <lineage>
        <taxon>Bacteria</taxon>
        <taxon>Pseudomonadati</taxon>
        <taxon>Bacteroidota</taxon>
        <taxon>Saprospiria</taxon>
        <taxon>Saprospirales</taxon>
        <taxon>Saprospiraceae</taxon>
        <taxon>Candidatus Opimibacter</taxon>
    </lineage>
</organism>
<reference evidence="2 3" key="1">
    <citation type="submission" date="2020-10" db="EMBL/GenBank/DDBJ databases">
        <title>Connecting structure to function with the recovery of over 1000 high-quality activated sludge metagenome-assembled genomes encoding full-length rRNA genes using long-read sequencing.</title>
        <authorList>
            <person name="Singleton C.M."/>
            <person name="Petriglieri F."/>
            <person name="Kristensen J.M."/>
            <person name="Kirkegaard R.H."/>
            <person name="Michaelsen T.Y."/>
            <person name="Andersen M.H."/>
            <person name="Karst S.M."/>
            <person name="Dueholm M.S."/>
            <person name="Nielsen P.H."/>
            <person name="Albertsen M."/>
        </authorList>
    </citation>
    <scope>NUCLEOTIDE SEQUENCE [LARGE SCALE GENOMIC DNA]</scope>
    <source>
        <strain evidence="2">Ribe_18-Q3-R11-54_MAXAC.273</strain>
    </source>
</reference>
<gene>
    <name evidence="2" type="ORF">IPP15_06285</name>
</gene>
<dbReference type="AlphaFoldDB" id="A0A9D7SUM3"/>
<name>A0A9D7SUM3_9BACT</name>
<dbReference type="Proteomes" id="UP000808337">
    <property type="component" value="Unassembled WGS sequence"/>
</dbReference>
<sequence length="254" mass="27538">MKINLFRICIFAILLLLQSACSKDENNPKIITASGNVQGAIDEFRTLIGGANNGVVQGSQATGRREINWDGIPDNQAQPNGYLSDFFNDPAQGQTRGIEFSTPGMGLIVSADNSNPTSTPTSFGNINPQYTTIFPPFSGERVFSPLGSNIADIYFYVPGSQAPAVVRGFGAVYIDVDLPESGAFEFFDKDDHSIGSYSTPMLNNGFVFLAVYYDKPIIHHIRITYGNSQLGPDDGNGVDVSVMDDFIFAEPQEP</sequence>
<proteinExistence type="predicted"/>
<evidence type="ECO:0000313" key="2">
    <source>
        <dbReference type="EMBL" id="MBK9982025.1"/>
    </source>
</evidence>
<protein>
    <recommendedName>
        <fullName evidence="4">Lipoprotein</fullName>
    </recommendedName>
</protein>
<accession>A0A9D7SUM3</accession>